<evidence type="ECO:0000313" key="4">
    <source>
        <dbReference type="Proteomes" id="UP001447188"/>
    </source>
</evidence>
<dbReference type="Pfam" id="PF02136">
    <property type="entry name" value="NTF2"/>
    <property type="match status" value="1"/>
</dbReference>
<accession>A0ABR3GAI3</accession>
<dbReference type="InterPro" id="IPR045875">
    <property type="entry name" value="NTF2"/>
</dbReference>
<protein>
    <recommendedName>
        <fullName evidence="1">NTF2-related export protein</fullName>
    </recommendedName>
</protein>
<dbReference type="InterPro" id="IPR002075">
    <property type="entry name" value="NTF2_dom"/>
</dbReference>
<dbReference type="InterPro" id="IPR032710">
    <property type="entry name" value="NTF2-like_dom_sf"/>
</dbReference>
<reference evidence="3 4" key="1">
    <citation type="submission" date="2024-02" db="EMBL/GenBank/DDBJ databases">
        <title>Discinaceae phylogenomics.</title>
        <authorList>
            <person name="Dirks A.C."/>
            <person name="James T.Y."/>
        </authorList>
    </citation>
    <scope>NUCLEOTIDE SEQUENCE [LARGE SCALE GENOMIC DNA]</scope>
    <source>
        <strain evidence="3 4">ACD0624</strain>
    </source>
</reference>
<evidence type="ECO:0000259" key="2">
    <source>
        <dbReference type="PROSITE" id="PS50177"/>
    </source>
</evidence>
<keyword evidence="4" id="KW-1185">Reference proteome</keyword>
<keyword evidence="1" id="KW-0539">Nucleus</keyword>
<dbReference type="SUPFAM" id="SSF54427">
    <property type="entry name" value="NTF2-like"/>
    <property type="match status" value="1"/>
</dbReference>
<name>A0ABR3GAI3_9PEZI</name>
<dbReference type="PANTHER" id="PTHR12612">
    <property type="entry name" value="NUCLEAR TRANSPORT FACTOR 2"/>
    <property type="match status" value="1"/>
</dbReference>
<dbReference type="PROSITE" id="PS50177">
    <property type="entry name" value="NTF2_DOMAIN"/>
    <property type="match status" value="1"/>
</dbReference>
<evidence type="ECO:0000256" key="1">
    <source>
        <dbReference type="RuleBase" id="RU369002"/>
    </source>
</evidence>
<keyword evidence="1" id="KW-0813">Transport</keyword>
<organism evidence="3 4">
    <name type="scientific">Discina gigas</name>
    <dbReference type="NCBI Taxonomy" id="1032678"/>
    <lineage>
        <taxon>Eukaryota</taxon>
        <taxon>Fungi</taxon>
        <taxon>Dikarya</taxon>
        <taxon>Ascomycota</taxon>
        <taxon>Pezizomycotina</taxon>
        <taxon>Pezizomycetes</taxon>
        <taxon>Pezizales</taxon>
        <taxon>Discinaceae</taxon>
        <taxon>Discina</taxon>
    </lineage>
</organism>
<dbReference type="InterPro" id="IPR018222">
    <property type="entry name" value="Nuclear_transport_factor_2_euk"/>
</dbReference>
<dbReference type="Proteomes" id="UP001447188">
    <property type="component" value="Unassembled WGS sequence"/>
</dbReference>
<dbReference type="Gene3D" id="3.10.450.50">
    <property type="match status" value="1"/>
</dbReference>
<gene>
    <name evidence="3" type="ORF">Q9L58_008159</name>
</gene>
<comment type="function">
    <text evidence="1">Has a role in nuclear-cytoplasmic transport of proteins and mRNAs.</text>
</comment>
<comment type="caution">
    <text evidence="3">The sequence shown here is derived from an EMBL/GenBank/DDBJ whole genome shotgun (WGS) entry which is preliminary data.</text>
</comment>
<comment type="subcellular location">
    <subcellularLocation>
        <location evidence="1">Cytoplasm</location>
    </subcellularLocation>
    <subcellularLocation>
        <location evidence="1">Nucleus</location>
    </subcellularLocation>
</comment>
<proteinExistence type="predicted"/>
<feature type="domain" description="NTF2" evidence="2">
    <location>
        <begin position="17"/>
        <end position="132"/>
    </location>
</feature>
<dbReference type="EMBL" id="JBBBZM010000143">
    <property type="protein sequence ID" value="KAL0632930.1"/>
    <property type="molecule type" value="Genomic_DNA"/>
</dbReference>
<sequence length="134" mass="14721">MSTNTSKEHLIKLAAEGAKRFVETYYPALESERSSIASYYHVPASIVWNGNPIAGGEEFAAFFASMPASHFDVQSYDAQPMQADGGDFALIVSGSVKYGEAKELRGFSETFVLKPVEIQPTRYLISTQGFRLVV</sequence>
<keyword evidence="1" id="KW-0653">Protein transport</keyword>
<keyword evidence="1" id="KW-0963">Cytoplasm</keyword>
<evidence type="ECO:0000313" key="3">
    <source>
        <dbReference type="EMBL" id="KAL0632930.1"/>
    </source>
</evidence>